<dbReference type="EMBL" id="JAKILB010000002">
    <property type="protein sequence ID" value="MCL1137960.1"/>
    <property type="molecule type" value="Genomic_DNA"/>
</dbReference>
<comment type="caution">
    <text evidence="2">The sequence shown here is derived from an EMBL/GenBank/DDBJ whole genome shotgun (WGS) entry which is preliminary data.</text>
</comment>
<feature type="transmembrane region" description="Helical" evidence="1">
    <location>
        <begin position="57"/>
        <end position="74"/>
    </location>
</feature>
<evidence type="ECO:0000313" key="3">
    <source>
        <dbReference type="Proteomes" id="UP001139293"/>
    </source>
</evidence>
<keyword evidence="1" id="KW-0472">Membrane</keyword>
<protein>
    <submittedName>
        <fullName evidence="2">Uncharacterized protein</fullName>
    </submittedName>
</protein>
<dbReference type="AlphaFoldDB" id="A0A9X2CGZ8"/>
<name>A0A9X2CGZ8_9GAMM</name>
<evidence type="ECO:0000256" key="1">
    <source>
        <dbReference type="SAM" id="Phobius"/>
    </source>
</evidence>
<keyword evidence="3" id="KW-1185">Reference proteome</keyword>
<keyword evidence="1" id="KW-1133">Transmembrane helix</keyword>
<dbReference type="Proteomes" id="UP001139293">
    <property type="component" value="Unassembled WGS sequence"/>
</dbReference>
<organism evidence="2 3">
    <name type="scientific">Shewanella pneumatophori</name>
    <dbReference type="NCBI Taxonomy" id="314092"/>
    <lineage>
        <taxon>Bacteria</taxon>
        <taxon>Pseudomonadati</taxon>
        <taxon>Pseudomonadota</taxon>
        <taxon>Gammaproteobacteria</taxon>
        <taxon>Alteromonadales</taxon>
        <taxon>Shewanellaceae</taxon>
        <taxon>Shewanella</taxon>
    </lineage>
</organism>
<sequence>MSHANINNLDSQLAKLVKQAPKEIAPEQDLWLGIERQLDKSEFQQTNSKRSQQWRRLAVASILLLTGVLGSNIWQSSMLPTTEGSALLTTLADIRLQHQQQVEQLSVQQHVNWQTSQFSDPLEEGIKQLRQAAEQIYQALQQSPNDKELWQLWLWTQAKEIELLQQGQSLPVTPLSQGALI</sequence>
<keyword evidence="1" id="KW-0812">Transmembrane</keyword>
<proteinExistence type="predicted"/>
<reference evidence="2" key="1">
    <citation type="submission" date="2022-01" db="EMBL/GenBank/DDBJ databases">
        <title>Whole genome-based taxonomy of the Shewanellaceae.</title>
        <authorList>
            <person name="Martin-Rodriguez A.J."/>
        </authorList>
    </citation>
    <scope>NUCLEOTIDE SEQUENCE</scope>
    <source>
        <strain evidence="2">KCTC 23973</strain>
    </source>
</reference>
<accession>A0A9X2CGZ8</accession>
<evidence type="ECO:0000313" key="2">
    <source>
        <dbReference type="EMBL" id="MCL1137960.1"/>
    </source>
</evidence>
<dbReference type="RefSeq" id="WP_248949064.1">
    <property type="nucleotide sequence ID" value="NZ_JAKILB010000002.1"/>
</dbReference>
<gene>
    <name evidence="2" type="ORF">L2740_05285</name>
</gene>